<protein>
    <recommendedName>
        <fullName evidence="2">Peptidase A2 domain-containing protein</fullName>
    </recommendedName>
</protein>
<gene>
    <name evidence="1" type="ORF">K9W46_05270</name>
</gene>
<organism evidence="1">
    <name type="scientific">Candidatus Heimdallarchaeum endolithica</name>
    <dbReference type="NCBI Taxonomy" id="2876572"/>
    <lineage>
        <taxon>Archaea</taxon>
        <taxon>Promethearchaeati</taxon>
        <taxon>Candidatus Heimdallarchaeota</taxon>
        <taxon>Candidatus Heimdallarchaeia (ex Rinke et al. 2021) (nom. nud.)</taxon>
        <taxon>Candidatus Heimdallarchaeales</taxon>
        <taxon>Candidatus Heimdallarchaeaceae</taxon>
        <taxon>Candidatus Heimdallarchaeum</taxon>
    </lineage>
</organism>
<sequence>MKKSFKYQISSLTTMEGPYIPIKICDPLEKNSVQVLGLIDTGYEGDLIVPENIYEKLELKSYEFDEDSFCLGETISGDKITLKSASGSVYIKGFNISFIVTIDSHISCKEVLIGRKFLEPLYILLKGPEKEVEIEIRERELT</sequence>
<proteinExistence type="predicted"/>
<evidence type="ECO:0000313" key="1">
    <source>
        <dbReference type="EMBL" id="UJG44587.1"/>
    </source>
</evidence>
<evidence type="ECO:0008006" key="2">
    <source>
        <dbReference type="Google" id="ProtNLM"/>
    </source>
</evidence>
<accession>A0A9Y1BT35</accession>
<name>A0A9Y1BT35_9ARCH</name>
<dbReference type="AlphaFoldDB" id="A0A9Y1BT35"/>
<reference evidence="1" key="1">
    <citation type="journal article" date="2022" name="Nat. Microbiol.">
        <title>Unique mobile elements and scalable gene flow at the prokaryote-eukaryote boundary revealed by circularized Asgard archaea genomes.</title>
        <authorList>
            <person name="Wu F."/>
            <person name="Speth D.R."/>
            <person name="Philosof A."/>
            <person name="Cremiere A."/>
            <person name="Narayanan A."/>
            <person name="Barco R.A."/>
            <person name="Connon S.A."/>
            <person name="Amend J.P."/>
            <person name="Antoshechkin I.A."/>
            <person name="Orphan V.J."/>
        </authorList>
    </citation>
    <scope>NUCLEOTIDE SEQUENCE</scope>
    <source>
        <strain evidence="1">PR6</strain>
    </source>
</reference>
<dbReference type="Proteomes" id="UP001200513">
    <property type="component" value="Chromosome"/>
</dbReference>
<dbReference type="EMBL" id="CP084167">
    <property type="protein sequence ID" value="UJG44587.1"/>
    <property type="molecule type" value="Genomic_DNA"/>
</dbReference>